<dbReference type="AlphaFoldDB" id="A0A6F8YJB6"/>
<sequence>MPVADVSGTGSDQSLVSNQARQKVARRAASGMRWWGARGGKGLASHVTCTVRLWISFLESVKNIRRQSRIGGGRAASTGGVTLVTALIRPVAGSVISHRYLTAEGRSLKVVVV</sequence>
<evidence type="ECO:0000313" key="1">
    <source>
        <dbReference type="EMBL" id="BCB86224.1"/>
    </source>
</evidence>
<reference evidence="1 2" key="1">
    <citation type="submission" date="2020-03" db="EMBL/GenBank/DDBJ databases">
        <title>Whole genome shotgun sequence of Phytohabitans suffuscus NBRC 105367.</title>
        <authorList>
            <person name="Komaki H."/>
            <person name="Tamura T."/>
        </authorList>
    </citation>
    <scope>NUCLEOTIDE SEQUENCE [LARGE SCALE GENOMIC DNA]</scope>
    <source>
        <strain evidence="1 2">NBRC 105367</strain>
    </source>
</reference>
<keyword evidence="2" id="KW-1185">Reference proteome</keyword>
<protein>
    <submittedName>
        <fullName evidence="1">Uncharacterized protein</fullName>
    </submittedName>
</protein>
<dbReference type="KEGG" id="psuu:Psuf_035370"/>
<dbReference type="EMBL" id="AP022871">
    <property type="protein sequence ID" value="BCB86224.1"/>
    <property type="molecule type" value="Genomic_DNA"/>
</dbReference>
<reference evidence="1 2" key="2">
    <citation type="submission" date="2020-03" db="EMBL/GenBank/DDBJ databases">
        <authorList>
            <person name="Ichikawa N."/>
            <person name="Kimura A."/>
            <person name="Kitahashi Y."/>
            <person name="Uohara A."/>
        </authorList>
    </citation>
    <scope>NUCLEOTIDE SEQUENCE [LARGE SCALE GENOMIC DNA]</scope>
    <source>
        <strain evidence="1 2">NBRC 105367</strain>
    </source>
</reference>
<dbReference type="Proteomes" id="UP000503011">
    <property type="component" value="Chromosome"/>
</dbReference>
<proteinExistence type="predicted"/>
<accession>A0A6F8YJB6</accession>
<evidence type="ECO:0000313" key="2">
    <source>
        <dbReference type="Proteomes" id="UP000503011"/>
    </source>
</evidence>
<gene>
    <name evidence="1" type="ORF">Psuf_035370</name>
</gene>
<organism evidence="1 2">
    <name type="scientific">Phytohabitans suffuscus</name>
    <dbReference type="NCBI Taxonomy" id="624315"/>
    <lineage>
        <taxon>Bacteria</taxon>
        <taxon>Bacillati</taxon>
        <taxon>Actinomycetota</taxon>
        <taxon>Actinomycetes</taxon>
        <taxon>Micromonosporales</taxon>
        <taxon>Micromonosporaceae</taxon>
    </lineage>
</organism>
<name>A0A6F8YJB6_9ACTN</name>